<dbReference type="InterPro" id="IPR001128">
    <property type="entry name" value="Cyt_P450"/>
</dbReference>
<feature type="compositionally biased region" description="Low complexity" evidence="21">
    <location>
        <begin position="80"/>
        <end position="90"/>
    </location>
</feature>
<keyword evidence="13" id="KW-0472">Membrane</keyword>
<dbReference type="GO" id="GO:0020037">
    <property type="term" value="F:heme binding"/>
    <property type="evidence" value="ECO:0007669"/>
    <property type="project" value="InterPro"/>
</dbReference>
<dbReference type="PANTHER" id="PTHR24289:SF13">
    <property type="entry name" value="STEROID 17-ALPHA-HYDROXYLASE_17,20 LYASE"/>
    <property type="match status" value="1"/>
</dbReference>
<dbReference type="PROSITE" id="PS00086">
    <property type="entry name" value="CYTOCHROME_P450"/>
    <property type="match status" value="1"/>
</dbReference>
<dbReference type="GO" id="GO:0006805">
    <property type="term" value="P:xenobiotic metabolic process"/>
    <property type="evidence" value="ECO:0007669"/>
    <property type="project" value="UniProtKB-ARBA"/>
</dbReference>
<reference evidence="22" key="2">
    <citation type="submission" date="2025-09" db="UniProtKB">
        <authorList>
            <consortium name="Ensembl"/>
        </authorList>
    </citation>
    <scope>IDENTIFICATION</scope>
</reference>
<dbReference type="Pfam" id="PF00067">
    <property type="entry name" value="p450"/>
    <property type="match status" value="1"/>
</dbReference>
<keyword evidence="8 19" id="KW-0479">Metal-binding</keyword>
<evidence type="ECO:0000256" key="5">
    <source>
        <dbReference type="ARBA" id="ARBA00012359"/>
    </source>
</evidence>
<keyword evidence="15" id="KW-0755">Steroidogenesis</keyword>
<dbReference type="EC" id="1.14.14.19" evidence="5"/>
<dbReference type="SUPFAM" id="SSF48264">
    <property type="entry name" value="Cytochrome P450"/>
    <property type="match status" value="1"/>
</dbReference>
<evidence type="ECO:0000256" key="9">
    <source>
        <dbReference type="ARBA" id="ARBA00023002"/>
    </source>
</evidence>
<dbReference type="AlphaFoldDB" id="A0A8B9DGU9"/>
<dbReference type="UniPathway" id="UPA00062"/>
<dbReference type="GO" id="GO:0042446">
    <property type="term" value="P:hormone biosynthetic process"/>
    <property type="evidence" value="ECO:0007669"/>
    <property type="project" value="TreeGrafter"/>
</dbReference>
<evidence type="ECO:0000256" key="7">
    <source>
        <dbReference type="ARBA" id="ARBA00022617"/>
    </source>
</evidence>
<evidence type="ECO:0000313" key="23">
    <source>
        <dbReference type="Proteomes" id="UP000694521"/>
    </source>
</evidence>
<dbReference type="EC" id="1.14.14.32" evidence="4"/>
<dbReference type="Ensembl" id="ENSACDT00005008530.1">
    <property type="protein sequence ID" value="ENSACDP00005007093.1"/>
    <property type="gene ID" value="ENSACDG00005005177.1"/>
</dbReference>
<evidence type="ECO:0000256" key="8">
    <source>
        <dbReference type="ARBA" id="ARBA00022723"/>
    </source>
</evidence>
<dbReference type="FunFam" id="1.10.630.10:FF:000002">
    <property type="entry name" value="Cytochrome P450 1A1"/>
    <property type="match status" value="1"/>
</dbReference>
<dbReference type="InterPro" id="IPR017972">
    <property type="entry name" value="Cyt_P450_CS"/>
</dbReference>
<evidence type="ECO:0000256" key="12">
    <source>
        <dbReference type="ARBA" id="ARBA00023098"/>
    </source>
</evidence>
<evidence type="ECO:0000256" key="13">
    <source>
        <dbReference type="ARBA" id="ARBA00023136"/>
    </source>
</evidence>
<sequence length="673" mass="73544">MLPRTVQCCPVLPGHPSAAQCCPALTSSNHSCTILPSAAQYCSVLPSTNQFKPVLHHLAQFFPVLPRHPSAAQCPSPSRAPGGSHSVSAAPSPPPSPAPVTAPRGAPRGSPRAPSPSALSPAAVLAQRPSRPAAIPPISSRARPRVKGTLPGGYKGAGAAQPRSRPTMLPLAALLLCLALLCAWGLARRRGPTGTGTGRLRSLPALPLVGSLLQLAGHPQLHLRLWRLQGRYGSLYGLWMGSHYVVVVNSYQHAREVLLKKGKAFAGRPRTVTTDLLSRGGKDIAFASYSPLWKFQRKLVHAALSMFGEGSLALEKIICQEAASLCETLSAAQDAALDMAPELTRAVTNVVCSLCFNSSYRRGDPEFEAMLEYSQGIVDTVAKESLVDIFPWLQIFPNKDLALLKKCLKVRDELLQQKFTEHKEAFCGDTVRDLMDALLQVRLSAENNSPPAPGLELTDDHLLMTVGDIFGAGVETTTTVLKWTVLYLLHYPEVQRKIQEEMDQKIGLARHPHLSDRPLLPYLEATISEVLRIRPVSPLLIPHVSLTDTSIGEYAIPKGARVVINLWSVHHDEKEWDKPEEFNPGRFLDEQGQHIHSPSPSYLPFGAGIRVCLGEVLAKMELFLFLAWVLQRFTLECPQDQPLPSLEGKFGVVLQVQKFRVKARLREAWRAAS</sequence>
<dbReference type="Proteomes" id="UP000694521">
    <property type="component" value="Unplaced"/>
</dbReference>
<dbReference type="GO" id="GO:0016020">
    <property type="term" value="C:membrane"/>
    <property type="evidence" value="ECO:0007669"/>
    <property type="project" value="UniProtKB-SubCell"/>
</dbReference>
<evidence type="ECO:0000256" key="20">
    <source>
        <dbReference type="RuleBase" id="RU000461"/>
    </source>
</evidence>
<keyword evidence="23" id="KW-1185">Reference proteome</keyword>
<evidence type="ECO:0000256" key="10">
    <source>
        <dbReference type="ARBA" id="ARBA00023004"/>
    </source>
</evidence>
<keyword evidence="10 19" id="KW-0408">Iron</keyword>
<comment type="cofactor">
    <cofactor evidence="1 19">
        <name>heme</name>
        <dbReference type="ChEBI" id="CHEBI:30413"/>
    </cofactor>
</comment>
<evidence type="ECO:0000256" key="19">
    <source>
        <dbReference type="PIRSR" id="PIRSR602401-1"/>
    </source>
</evidence>
<evidence type="ECO:0000256" key="4">
    <source>
        <dbReference type="ARBA" id="ARBA00012354"/>
    </source>
</evidence>
<evidence type="ECO:0000256" key="11">
    <source>
        <dbReference type="ARBA" id="ARBA00023033"/>
    </source>
</evidence>
<dbReference type="PRINTS" id="PR00463">
    <property type="entry name" value="EP450I"/>
</dbReference>
<evidence type="ECO:0000256" key="3">
    <source>
        <dbReference type="ARBA" id="ARBA00010617"/>
    </source>
</evidence>
<comment type="similarity">
    <text evidence="3 20">Belongs to the cytochrome P450 family.</text>
</comment>
<evidence type="ECO:0000313" key="22">
    <source>
        <dbReference type="Ensembl" id="ENSACDP00005007093.1"/>
    </source>
</evidence>
<dbReference type="GO" id="GO:0016829">
    <property type="term" value="F:lyase activity"/>
    <property type="evidence" value="ECO:0007669"/>
    <property type="project" value="UniProtKB-KW"/>
</dbReference>
<dbReference type="GO" id="GO:0019825">
    <property type="term" value="F:oxygen binding"/>
    <property type="evidence" value="ECO:0007669"/>
    <property type="project" value="UniProtKB-ARBA"/>
</dbReference>
<organism evidence="22 23">
    <name type="scientific">Anser cygnoides</name>
    <name type="common">Swan goose</name>
    <dbReference type="NCBI Taxonomy" id="8845"/>
    <lineage>
        <taxon>Eukaryota</taxon>
        <taxon>Metazoa</taxon>
        <taxon>Chordata</taxon>
        <taxon>Craniata</taxon>
        <taxon>Vertebrata</taxon>
        <taxon>Euteleostomi</taxon>
        <taxon>Archelosauria</taxon>
        <taxon>Archosauria</taxon>
        <taxon>Dinosauria</taxon>
        <taxon>Saurischia</taxon>
        <taxon>Theropoda</taxon>
        <taxon>Coelurosauria</taxon>
        <taxon>Aves</taxon>
        <taxon>Neognathae</taxon>
        <taxon>Galloanserae</taxon>
        <taxon>Anseriformes</taxon>
        <taxon>Anatidae</taxon>
        <taxon>Anserinae</taxon>
        <taxon>Anser</taxon>
    </lineage>
</organism>
<evidence type="ECO:0000256" key="21">
    <source>
        <dbReference type="SAM" id="MobiDB-lite"/>
    </source>
</evidence>
<keyword evidence="12" id="KW-0443">Lipid metabolism</keyword>
<comment type="subcellular location">
    <subcellularLocation>
        <location evidence="2">Membrane</location>
    </subcellularLocation>
</comment>
<keyword evidence="11 20" id="KW-0503">Monooxygenase</keyword>
<dbReference type="GO" id="GO:0046677">
    <property type="term" value="P:response to antibiotic"/>
    <property type="evidence" value="ECO:0007669"/>
    <property type="project" value="UniProtKB-ARBA"/>
</dbReference>
<proteinExistence type="inferred from homology"/>
<dbReference type="GO" id="GO:0004508">
    <property type="term" value="F:steroid 17-alpha-monooxygenase activity"/>
    <property type="evidence" value="ECO:0007669"/>
    <property type="project" value="UniProtKB-EC"/>
</dbReference>
<reference evidence="22" key="1">
    <citation type="submission" date="2025-08" db="UniProtKB">
        <authorList>
            <consortium name="Ensembl"/>
        </authorList>
    </citation>
    <scope>IDENTIFICATION</scope>
</reference>
<evidence type="ECO:0000256" key="1">
    <source>
        <dbReference type="ARBA" id="ARBA00001971"/>
    </source>
</evidence>
<protein>
    <recommendedName>
        <fullName evidence="6">Steroid 17-alpha-hydroxylase/17,20 lyase</fullName>
        <ecNumber evidence="5">1.14.14.19</ecNumber>
        <ecNumber evidence="4">1.14.14.32</ecNumber>
    </recommendedName>
    <alternativeName>
        <fullName evidence="17">CYPXVII</fullName>
    </alternativeName>
    <alternativeName>
        <fullName evidence="16">Cytochrome P450 17A1</fullName>
    </alternativeName>
    <alternativeName>
        <fullName evidence="18">Cytochrome P450-C17</fullName>
    </alternativeName>
</protein>
<evidence type="ECO:0000256" key="6">
    <source>
        <dbReference type="ARBA" id="ARBA00014119"/>
    </source>
</evidence>
<evidence type="ECO:0000256" key="16">
    <source>
        <dbReference type="ARBA" id="ARBA00030382"/>
    </source>
</evidence>
<keyword evidence="7 19" id="KW-0349">Heme</keyword>
<feature type="compositionally biased region" description="Low complexity" evidence="21">
    <location>
        <begin position="101"/>
        <end position="141"/>
    </location>
</feature>
<dbReference type="InterPro" id="IPR036396">
    <property type="entry name" value="Cyt_P450_sf"/>
</dbReference>
<evidence type="ECO:0000256" key="15">
    <source>
        <dbReference type="ARBA" id="ARBA00023250"/>
    </source>
</evidence>
<dbReference type="Gene3D" id="1.10.630.10">
    <property type="entry name" value="Cytochrome P450"/>
    <property type="match status" value="1"/>
</dbReference>
<dbReference type="PANTHER" id="PTHR24289">
    <property type="entry name" value="STEROID 17-ALPHA-HYDROXYLASE/17,20 LYASE"/>
    <property type="match status" value="1"/>
</dbReference>
<keyword evidence="9 20" id="KW-0560">Oxidoreductase</keyword>
<dbReference type="PRINTS" id="PR00385">
    <property type="entry name" value="P450"/>
</dbReference>
<dbReference type="CDD" id="cd20673">
    <property type="entry name" value="CYP17A1"/>
    <property type="match status" value="1"/>
</dbReference>
<dbReference type="InterPro" id="IPR002401">
    <property type="entry name" value="Cyt_P450_E_grp-I"/>
</dbReference>
<evidence type="ECO:0000256" key="2">
    <source>
        <dbReference type="ARBA" id="ARBA00004370"/>
    </source>
</evidence>
<evidence type="ECO:0000256" key="14">
    <source>
        <dbReference type="ARBA" id="ARBA00023239"/>
    </source>
</evidence>
<name>A0A8B9DGU9_ANSCY</name>
<feature type="binding site" description="axial binding residue" evidence="19">
    <location>
        <position position="612"/>
    </location>
    <ligand>
        <name>heme</name>
        <dbReference type="ChEBI" id="CHEBI:30413"/>
    </ligand>
    <ligandPart>
        <name>Fe</name>
        <dbReference type="ChEBI" id="CHEBI:18248"/>
    </ligandPart>
</feature>
<feature type="compositionally biased region" description="Pro residues" evidence="21">
    <location>
        <begin position="91"/>
        <end position="100"/>
    </location>
</feature>
<dbReference type="GO" id="GO:0005506">
    <property type="term" value="F:iron ion binding"/>
    <property type="evidence" value="ECO:0007669"/>
    <property type="project" value="InterPro"/>
</dbReference>
<dbReference type="GO" id="GO:0006694">
    <property type="term" value="P:steroid biosynthetic process"/>
    <property type="evidence" value="ECO:0007669"/>
    <property type="project" value="UniProtKB-UniPathway"/>
</dbReference>
<evidence type="ECO:0000256" key="18">
    <source>
        <dbReference type="ARBA" id="ARBA00032167"/>
    </source>
</evidence>
<evidence type="ECO:0000256" key="17">
    <source>
        <dbReference type="ARBA" id="ARBA00032037"/>
    </source>
</evidence>
<dbReference type="GO" id="GO:0042448">
    <property type="term" value="P:progesterone metabolic process"/>
    <property type="evidence" value="ECO:0007669"/>
    <property type="project" value="TreeGrafter"/>
</dbReference>
<accession>A0A8B9DGU9</accession>
<keyword evidence="14" id="KW-0456">Lyase</keyword>
<feature type="region of interest" description="Disordered" evidence="21">
    <location>
        <begin position="69"/>
        <end position="164"/>
    </location>
</feature>